<name>A0A9X1UZE6_9FLAO</name>
<dbReference type="PANTHER" id="PTHR12526">
    <property type="entry name" value="GLYCOSYLTRANSFERASE"/>
    <property type="match status" value="1"/>
</dbReference>
<dbReference type="AlphaFoldDB" id="A0A9X1UZE6"/>
<reference evidence="3" key="1">
    <citation type="submission" date="2021-12" db="EMBL/GenBank/DDBJ databases">
        <title>Description of Gramella crocea sp. nov., a new bacterium isolated from activated sludge.</title>
        <authorList>
            <person name="Zhang X."/>
        </authorList>
    </citation>
    <scope>NUCLEOTIDE SEQUENCE</scope>
    <source>
        <strain evidence="3">YB25</strain>
    </source>
</reference>
<proteinExistence type="predicted"/>
<evidence type="ECO:0000313" key="4">
    <source>
        <dbReference type="Proteomes" id="UP001139344"/>
    </source>
</evidence>
<protein>
    <submittedName>
        <fullName evidence="3">Glycosyltransferase</fullName>
        <ecNumber evidence="3">2.4.-.-</ecNumber>
    </submittedName>
</protein>
<dbReference type="PANTHER" id="PTHR12526:SF630">
    <property type="entry name" value="GLYCOSYLTRANSFERASE"/>
    <property type="match status" value="1"/>
</dbReference>
<evidence type="ECO:0000259" key="1">
    <source>
        <dbReference type="Pfam" id="PF00534"/>
    </source>
</evidence>
<gene>
    <name evidence="3" type="ORF">LU635_16490</name>
</gene>
<organism evidence="3 4">
    <name type="scientific">Christiangramia crocea</name>
    <dbReference type="NCBI Taxonomy" id="2904124"/>
    <lineage>
        <taxon>Bacteria</taxon>
        <taxon>Pseudomonadati</taxon>
        <taxon>Bacteroidota</taxon>
        <taxon>Flavobacteriia</taxon>
        <taxon>Flavobacteriales</taxon>
        <taxon>Flavobacteriaceae</taxon>
        <taxon>Christiangramia</taxon>
    </lineage>
</organism>
<feature type="domain" description="Glycosyl transferase family 1" evidence="1">
    <location>
        <begin position="175"/>
        <end position="341"/>
    </location>
</feature>
<dbReference type="Pfam" id="PF00534">
    <property type="entry name" value="Glycos_transf_1"/>
    <property type="match status" value="1"/>
</dbReference>
<dbReference type="InterPro" id="IPR028098">
    <property type="entry name" value="Glyco_trans_4-like_N"/>
</dbReference>
<evidence type="ECO:0000313" key="3">
    <source>
        <dbReference type="EMBL" id="MCG9973252.1"/>
    </source>
</evidence>
<keyword evidence="4" id="KW-1185">Reference proteome</keyword>
<sequence length="368" mass="42263">MKVLHLSAVRTFGGGENHILNLCSEINNISNIENLVLTVTNSDFSRILEESKIRRFNAPLSMKFDLRYTFKIINLCKKERVDLIHIHDTTALTLAVMATKLAKLPPFIFSKKTSFPIKNRKRTLYKYNHQNIKKILCVSDETKKITINGIGDASKLVTIYHGTTVNKSSFTPFQLRERLNIPSDKIIVGTIANHIRAKNLKTWVKLIDYLVNEKGQKQFHFVQIGSFTKRTRIYTDMIKKYKLENSVDLMGFLPDASSYIPQFNISLLTSQSEGLPQFLYESFYHKVPVVSTNVGGIPEIIEDSENGMLSNPYEAECLADKLIALSQNRELQQKFTDRSYKLLQENFTTRIMAEKTLCEYKKVLYGKN</sequence>
<accession>A0A9X1UZE6</accession>
<keyword evidence="3" id="KW-0808">Transferase</keyword>
<dbReference type="Proteomes" id="UP001139344">
    <property type="component" value="Unassembled WGS sequence"/>
</dbReference>
<dbReference type="EMBL" id="JAJSON010000030">
    <property type="protein sequence ID" value="MCG9973252.1"/>
    <property type="molecule type" value="Genomic_DNA"/>
</dbReference>
<dbReference type="RefSeq" id="WP_240100663.1">
    <property type="nucleotide sequence ID" value="NZ_JAJSON010000030.1"/>
</dbReference>
<dbReference type="InterPro" id="IPR001296">
    <property type="entry name" value="Glyco_trans_1"/>
</dbReference>
<dbReference type="Gene3D" id="3.40.50.2000">
    <property type="entry name" value="Glycogen Phosphorylase B"/>
    <property type="match status" value="2"/>
</dbReference>
<comment type="caution">
    <text evidence="3">The sequence shown here is derived from an EMBL/GenBank/DDBJ whole genome shotgun (WGS) entry which is preliminary data.</text>
</comment>
<dbReference type="Pfam" id="PF13439">
    <property type="entry name" value="Glyco_transf_4"/>
    <property type="match status" value="1"/>
</dbReference>
<dbReference type="SUPFAM" id="SSF53756">
    <property type="entry name" value="UDP-Glycosyltransferase/glycogen phosphorylase"/>
    <property type="match status" value="1"/>
</dbReference>
<feature type="domain" description="Glycosyltransferase subfamily 4-like N-terminal" evidence="2">
    <location>
        <begin position="12"/>
        <end position="163"/>
    </location>
</feature>
<dbReference type="GO" id="GO:0016757">
    <property type="term" value="F:glycosyltransferase activity"/>
    <property type="evidence" value="ECO:0007669"/>
    <property type="project" value="UniProtKB-KW"/>
</dbReference>
<dbReference type="EC" id="2.4.-.-" evidence="3"/>
<evidence type="ECO:0000259" key="2">
    <source>
        <dbReference type="Pfam" id="PF13439"/>
    </source>
</evidence>
<keyword evidence="3" id="KW-0328">Glycosyltransferase</keyword>